<dbReference type="PANTHER" id="PTHR11362:SF91">
    <property type="entry name" value="ZCN13"/>
    <property type="match status" value="1"/>
</dbReference>
<dbReference type="Proteomes" id="UP000604825">
    <property type="component" value="Unassembled WGS sequence"/>
</dbReference>
<organism evidence="2 3">
    <name type="scientific">Miscanthus lutarioriparius</name>
    <dbReference type="NCBI Taxonomy" id="422564"/>
    <lineage>
        <taxon>Eukaryota</taxon>
        <taxon>Viridiplantae</taxon>
        <taxon>Streptophyta</taxon>
        <taxon>Embryophyta</taxon>
        <taxon>Tracheophyta</taxon>
        <taxon>Spermatophyta</taxon>
        <taxon>Magnoliopsida</taxon>
        <taxon>Liliopsida</taxon>
        <taxon>Poales</taxon>
        <taxon>Poaceae</taxon>
        <taxon>PACMAD clade</taxon>
        <taxon>Panicoideae</taxon>
        <taxon>Andropogonodae</taxon>
        <taxon>Andropogoneae</taxon>
        <taxon>Saccharinae</taxon>
        <taxon>Miscanthus</taxon>
    </lineage>
</organism>
<dbReference type="AlphaFoldDB" id="A0A811PV97"/>
<name>A0A811PV97_9POAL</name>
<reference evidence="2" key="1">
    <citation type="submission" date="2020-10" db="EMBL/GenBank/DDBJ databases">
        <authorList>
            <person name="Han B."/>
            <person name="Lu T."/>
            <person name="Zhao Q."/>
            <person name="Huang X."/>
            <person name="Zhao Y."/>
        </authorList>
    </citation>
    <scope>NUCLEOTIDE SEQUENCE</scope>
</reference>
<gene>
    <name evidence="2" type="ORF">NCGR_LOCUS31683</name>
</gene>
<keyword evidence="3" id="KW-1185">Reference proteome</keyword>
<dbReference type="OrthoDB" id="2506647at2759"/>
<dbReference type="InterPro" id="IPR036610">
    <property type="entry name" value="PEBP-like_sf"/>
</dbReference>
<dbReference type="InterPro" id="IPR035810">
    <property type="entry name" value="PEBP_euk"/>
</dbReference>
<sequence length="139" mass="15323">MANDSLVTARVIGDVFDPFCSSIDLMVLFNGMPIVSGMELRSPTVSERPRVEIGGDDYRVAYTLVMVDPDAPNPSNPTLREYLHWMVTDIPASTDDTYGREVMCYEAPNPTTGSTGWCLWCSGNWGGDLCLAPSRRHTT</sequence>
<dbReference type="SUPFAM" id="SSF49777">
    <property type="entry name" value="PEBP-like"/>
    <property type="match status" value="1"/>
</dbReference>
<dbReference type="CDD" id="cd00866">
    <property type="entry name" value="PEBP_euk"/>
    <property type="match status" value="1"/>
</dbReference>
<proteinExistence type="inferred from homology"/>
<evidence type="ECO:0000313" key="2">
    <source>
        <dbReference type="EMBL" id="CAD6247491.1"/>
    </source>
</evidence>
<dbReference type="InterPro" id="IPR001858">
    <property type="entry name" value="Phosphatidylethanolamine-bd_CS"/>
</dbReference>
<comment type="caution">
    <text evidence="2">The sequence shown here is derived from an EMBL/GenBank/DDBJ whole genome shotgun (WGS) entry which is preliminary data.</text>
</comment>
<protein>
    <submittedName>
        <fullName evidence="2">Uncharacterized protein</fullName>
    </submittedName>
</protein>
<accession>A0A811PV97</accession>
<dbReference type="PANTHER" id="PTHR11362">
    <property type="entry name" value="PHOSPHATIDYLETHANOLAMINE-BINDING PROTEIN"/>
    <property type="match status" value="1"/>
</dbReference>
<evidence type="ECO:0000256" key="1">
    <source>
        <dbReference type="ARBA" id="ARBA00007091"/>
    </source>
</evidence>
<dbReference type="InterPro" id="IPR008914">
    <property type="entry name" value="PEBP"/>
</dbReference>
<evidence type="ECO:0000313" key="3">
    <source>
        <dbReference type="Proteomes" id="UP000604825"/>
    </source>
</evidence>
<dbReference type="EMBL" id="CAJGYO010000007">
    <property type="protein sequence ID" value="CAD6247491.1"/>
    <property type="molecule type" value="Genomic_DNA"/>
</dbReference>
<dbReference type="Pfam" id="PF01161">
    <property type="entry name" value="PBP"/>
    <property type="match status" value="1"/>
</dbReference>
<dbReference type="Gene3D" id="3.90.280.10">
    <property type="entry name" value="PEBP-like"/>
    <property type="match status" value="1"/>
</dbReference>
<comment type="similarity">
    <text evidence="1">Belongs to the phosphatidylethanolamine-binding protein family.</text>
</comment>
<dbReference type="PROSITE" id="PS01220">
    <property type="entry name" value="PBP"/>
    <property type="match status" value="1"/>
</dbReference>